<feature type="transmembrane region" description="Helical" evidence="1">
    <location>
        <begin position="16"/>
        <end position="37"/>
    </location>
</feature>
<keyword evidence="3" id="KW-1185">Reference proteome</keyword>
<evidence type="ECO:0000256" key="1">
    <source>
        <dbReference type="SAM" id="Phobius"/>
    </source>
</evidence>
<sequence>MSVTWRLPQTVSPVRLIHAAGLLAVAAGVCVWGYVLYQPESAPVQEAEVSVIVADAAGEAMAGWFGSEPVRLDVTVIGLVRKSDRAVAVLSVNGSPAQAYMPGESLMNDVVLTSIETDGVTVERAGVESQIAAPAIPDTGPDGISRVPRA</sequence>
<keyword evidence="1" id="KW-0472">Membrane</keyword>
<keyword evidence="1" id="KW-0812">Transmembrane</keyword>
<evidence type="ECO:0000313" key="2">
    <source>
        <dbReference type="EMBL" id="SDS18891.1"/>
    </source>
</evidence>
<keyword evidence="1" id="KW-1133">Transmembrane helix</keyword>
<dbReference type="Proteomes" id="UP000243426">
    <property type="component" value="Chromosome I"/>
</dbReference>
<accession>A0A1H1Q5V7</accession>
<protein>
    <submittedName>
        <fullName evidence="2">General secretion pathway protein C</fullName>
    </submittedName>
</protein>
<dbReference type="OrthoDB" id="7030973at2"/>
<dbReference type="AlphaFoldDB" id="A0A1H1Q5V7"/>
<gene>
    <name evidence="2" type="ORF">SAMN05216198_1393</name>
</gene>
<evidence type="ECO:0000313" key="3">
    <source>
        <dbReference type="Proteomes" id="UP000243426"/>
    </source>
</evidence>
<name>A0A1H1Q5V7_9GAMM</name>
<reference evidence="3" key="1">
    <citation type="submission" date="2016-10" db="EMBL/GenBank/DDBJ databases">
        <authorList>
            <person name="Varghese N."/>
            <person name="Submissions S."/>
        </authorList>
    </citation>
    <scope>NUCLEOTIDE SEQUENCE [LARGE SCALE GENOMIC DNA]</scope>
    <source>
        <strain evidence="3">2SM5</strain>
    </source>
</reference>
<dbReference type="RefSeq" id="WP_090272644.1">
    <property type="nucleotide sequence ID" value="NZ_LT629748.1"/>
</dbReference>
<dbReference type="STRING" id="797277.SAMN05216198_1393"/>
<dbReference type="Gene3D" id="2.30.30.830">
    <property type="match status" value="1"/>
</dbReference>
<organism evidence="2 3">
    <name type="scientific">Halopseudomonas litoralis</name>
    <dbReference type="NCBI Taxonomy" id="797277"/>
    <lineage>
        <taxon>Bacteria</taxon>
        <taxon>Pseudomonadati</taxon>
        <taxon>Pseudomonadota</taxon>
        <taxon>Gammaproteobacteria</taxon>
        <taxon>Pseudomonadales</taxon>
        <taxon>Pseudomonadaceae</taxon>
        <taxon>Halopseudomonas</taxon>
    </lineage>
</organism>
<proteinExistence type="predicted"/>
<dbReference type="EMBL" id="LT629748">
    <property type="protein sequence ID" value="SDS18891.1"/>
    <property type="molecule type" value="Genomic_DNA"/>
</dbReference>